<reference evidence="1 2" key="1">
    <citation type="submission" date="2020-09" db="EMBL/GenBank/DDBJ databases">
        <title>De no assembly of potato wild relative species, Solanum commersonii.</title>
        <authorList>
            <person name="Cho K."/>
        </authorList>
    </citation>
    <scope>NUCLEOTIDE SEQUENCE [LARGE SCALE GENOMIC DNA]</scope>
    <source>
        <strain evidence="1">LZ3.2</strain>
        <tissue evidence="1">Leaf</tissue>
    </source>
</reference>
<organism evidence="1 2">
    <name type="scientific">Solanum commersonii</name>
    <name type="common">Commerson's wild potato</name>
    <name type="synonym">Commerson's nightshade</name>
    <dbReference type="NCBI Taxonomy" id="4109"/>
    <lineage>
        <taxon>Eukaryota</taxon>
        <taxon>Viridiplantae</taxon>
        <taxon>Streptophyta</taxon>
        <taxon>Embryophyta</taxon>
        <taxon>Tracheophyta</taxon>
        <taxon>Spermatophyta</taxon>
        <taxon>Magnoliopsida</taxon>
        <taxon>eudicotyledons</taxon>
        <taxon>Gunneridae</taxon>
        <taxon>Pentapetalae</taxon>
        <taxon>asterids</taxon>
        <taxon>lamiids</taxon>
        <taxon>Solanales</taxon>
        <taxon>Solanaceae</taxon>
        <taxon>Solanoideae</taxon>
        <taxon>Solaneae</taxon>
        <taxon>Solanum</taxon>
    </lineage>
</organism>
<dbReference type="Proteomes" id="UP000824120">
    <property type="component" value="Chromosome 6"/>
</dbReference>
<evidence type="ECO:0000313" key="1">
    <source>
        <dbReference type="EMBL" id="KAG5601389.1"/>
    </source>
</evidence>
<comment type="caution">
    <text evidence="1">The sequence shown here is derived from an EMBL/GenBank/DDBJ whole genome shotgun (WGS) entry which is preliminary data.</text>
</comment>
<keyword evidence="2" id="KW-1185">Reference proteome</keyword>
<evidence type="ECO:0000313" key="2">
    <source>
        <dbReference type="Proteomes" id="UP000824120"/>
    </source>
</evidence>
<accession>A0A9J5YN65</accession>
<gene>
    <name evidence="1" type="ORF">H5410_032759</name>
</gene>
<sequence length="100" mass="12094">MKKYTKNVHLAQKKMNNKEIQKEEEKSVQILEIEEDQRGYALKATFDGELFKKIQGLKLNLRTEDSLFNKMQRMFARNKISYHEYQETYGNRNYPNNRKT</sequence>
<protein>
    <submittedName>
        <fullName evidence="1">Uncharacterized protein</fullName>
    </submittedName>
</protein>
<proteinExistence type="predicted"/>
<dbReference type="EMBL" id="JACXVP010000006">
    <property type="protein sequence ID" value="KAG5601389.1"/>
    <property type="molecule type" value="Genomic_DNA"/>
</dbReference>
<name>A0A9J5YN65_SOLCO</name>
<dbReference type="AlphaFoldDB" id="A0A9J5YN65"/>